<keyword evidence="1" id="KW-0732">Signal</keyword>
<feature type="chain" id="PRO_5008403046" description="Secreted protein" evidence="1">
    <location>
        <begin position="29"/>
        <end position="68"/>
    </location>
</feature>
<proteinExistence type="predicted"/>
<protein>
    <recommendedName>
        <fullName evidence="4">Secreted protein</fullName>
    </recommendedName>
</protein>
<dbReference type="AlphaFoldDB" id="A0A1A9ZMP8"/>
<organism evidence="2 3">
    <name type="scientific">Glossina pallidipes</name>
    <name type="common">Tsetse fly</name>
    <dbReference type="NCBI Taxonomy" id="7398"/>
    <lineage>
        <taxon>Eukaryota</taxon>
        <taxon>Metazoa</taxon>
        <taxon>Ecdysozoa</taxon>
        <taxon>Arthropoda</taxon>
        <taxon>Hexapoda</taxon>
        <taxon>Insecta</taxon>
        <taxon>Pterygota</taxon>
        <taxon>Neoptera</taxon>
        <taxon>Endopterygota</taxon>
        <taxon>Diptera</taxon>
        <taxon>Brachycera</taxon>
        <taxon>Muscomorpha</taxon>
        <taxon>Hippoboscoidea</taxon>
        <taxon>Glossinidae</taxon>
        <taxon>Glossina</taxon>
    </lineage>
</organism>
<dbReference type="EnsemblMetazoa" id="GPAI019430-RA">
    <property type="protein sequence ID" value="GPAI019430-PA"/>
    <property type="gene ID" value="GPAI019430"/>
</dbReference>
<evidence type="ECO:0000313" key="3">
    <source>
        <dbReference type="Proteomes" id="UP000092445"/>
    </source>
</evidence>
<accession>A0A1A9ZMP8</accession>
<reference evidence="3" key="1">
    <citation type="submission" date="2014-03" db="EMBL/GenBank/DDBJ databases">
        <authorList>
            <person name="Aksoy S."/>
            <person name="Warren W."/>
            <person name="Wilson R.K."/>
        </authorList>
    </citation>
    <scope>NUCLEOTIDE SEQUENCE [LARGE SCALE GENOMIC DNA]</scope>
    <source>
        <strain evidence="3">IAEA</strain>
    </source>
</reference>
<feature type="signal peptide" evidence="1">
    <location>
        <begin position="1"/>
        <end position="28"/>
    </location>
</feature>
<evidence type="ECO:0000256" key="1">
    <source>
        <dbReference type="SAM" id="SignalP"/>
    </source>
</evidence>
<dbReference type="VEuPathDB" id="VectorBase:GPAI019430"/>
<name>A0A1A9ZMP8_GLOPL</name>
<sequence>MFHSFHVVIVVVPHLHFIVSSPFQAASAFTVAAGADAAAAAAAAAIAVALDVIEDDISSCPFLLYFWD</sequence>
<reference evidence="2" key="2">
    <citation type="submission" date="2020-05" db="UniProtKB">
        <authorList>
            <consortium name="EnsemblMetazoa"/>
        </authorList>
    </citation>
    <scope>IDENTIFICATION</scope>
    <source>
        <strain evidence="2">IAEA</strain>
    </source>
</reference>
<evidence type="ECO:0000313" key="2">
    <source>
        <dbReference type="EnsemblMetazoa" id="GPAI019430-PA"/>
    </source>
</evidence>
<keyword evidence="3" id="KW-1185">Reference proteome</keyword>
<dbReference type="Proteomes" id="UP000092445">
    <property type="component" value="Unassembled WGS sequence"/>
</dbReference>
<evidence type="ECO:0008006" key="4">
    <source>
        <dbReference type="Google" id="ProtNLM"/>
    </source>
</evidence>